<keyword evidence="2" id="KW-1185">Reference proteome</keyword>
<accession>A0A0C2X124</accession>
<proteinExistence type="predicted"/>
<dbReference type="AlphaFoldDB" id="A0A0C2X124"/>
<reference evidence="1 2" key="1">
    <citation type="submission" date="2014-04" db="EMBL/GenBank/DDBJ databases">
        <title>Evolutionary Origins and Diversification of the Mycorrhizal Mutualists.</title>
        <authorList>
            <consortium name="DOE Joint Genome Institute"/>
            <consortium name="Mycorrhizal Genomics Consortium"/>
            <person name="Kohler A."/>
            <person name="Kuo A."/>
            <person name="Nagy L.G."/>
            <person name="Floudas D."/>
            <person name="Copeland A."/>
            <person name="Barry K.W."/>
            <person name="Cichocki N."/>
            <person name="Veneault-Fourrey C."/>
            <person name="LaButti K."/>
            <person name="Lindquist E.A."/>
            <person name="Lipzen A."/>
            <person name="Lundell T."/>
            <person name="Morin E."/>
            <person name="Murat C."/>
            <person name="Riley R."/>
            <person name="Ohm R."/>
            <person name="Sun H."/>
            <person name="Tunlid A."/>
            <person name="Henrissat B."/>
            <person name="Grigoriev I.V."/>
            <person name="Hibbett D.S."/>
            <person name="Martin F."/>
        </authorList>
    </citation>
    <scope>NUCLEOTIDE SEQUENCE [LARGE SCALE GENOMIC DNA]</scope>
    <source>
        <strain evidence="1 2">Koide BX008</strain>
    </source>
</reference>
<dbReference type="EMBL" id="KN818271">
    <property type="protein sequence ID" value="KIL62393.1"/>
    <property type="molecule type" value="Genomic_DNA"/>
</dbReference>
<dbReference type="InParanoid" id="A0A0C2X124"/>
<name>A0A0C2X124_AMAMK</name>
<sequence>MLITNEVKIRNQNYPDTLMGWLHSCSFPPSRAGHTLYAAIIYQRFKADYLHSL</sequence>
<gene>
    <name evidence="1" type="ORF">M378DRAFT_165751</name>
</gene>
<evidence type="ECO:0000313" key="2">
    <source>
        <dbReference type="Proteomes" id="UP000054549"/>
    </source>
</evidence>
<protein>
    <submittedName>
        <fullName evidence="1">Uncharacterized protein</fullName>
    </submittedName>
</protein>
<dbReference type="HOGENOM" id="CLU_3068170_0_0_1"/>
<evidence type="ECO:0000313" key="1">
    <source>
        <dbReference type="EMBL" id="KIL62393.1"/>
    </source>
</evidence>
<dbReference type="Proteomes" id="UP000054549">
    <property type="component" value="Unassembled WGS sequence"/>
</dbReference>
<organism evidence="1 2">
    <name type="scientific">Amanita muscaria (strain Koide BX008)</name>
    <dbReference type="NCBI Taxonomy" id="946122"/>
    <lineage>
        <taxon>Eukaryota</taxon>
        <taxon>Fungi</taxon>
        <taxon>Dikarya</taxon>
        <taxon>Basidiomycota</taxon>
        <taxon>Agaricomycotina</taxon>
        <taxon>Agaricomycetes</taxon>
        <taxon>Agaricomycetidae</taxon>
        <taxon>Agaricales</taxon>
        <taxon>Pluteineae</taxon>
        <taxon>Amanitaceae</taxon>
        <taxon>Amanita</taxon>
    </lineage>
</organism>